<dbReference type="InterPro" id="IPR032675">
    <property type="entry name" value="LRR_dom_sf"/>
</dbReference>
<dbReference type="InterPro" id="IPR003591">
    <property type="entry name" value="Leu-rich_rpt_typical-subtyp"/>
</dbReference>
<dbReference type="InterPro" id="IPR001611">
    <property type="entry name" value="Leu-rich_rpt"/>
</dbReference>
<dbReference type="SMART" id="SM00369">
    <property type="entry name" value="LRR_TYP"/>
    <property type="match status" value="5"/>
</dbReference>
<reference evidence="5 6" key="1">
    <citation type="journal article" date="2018" name="Gigascience">
        <title>Genomes of trombidid mites reveal novel predicted allergens and laterally-transferred genes associated with secondary metabolism.</title>
        <authorList>
            <person name="Dong X."/>
            <person name="Chaisiri K."/>
            <person name="Xia D."/>
            <person name="Armstrong S.D."/>
            <person name="Fang Y."/>
            <person name="Donnelly M.J."/>
            <person name="Kadowaki T."/>
            <person name="McGarry J.W."/>
            <person name="Darby A.C."/>
            <person name="Makepeace B.L."/>
        </authorList>
    </citation>
    <scope>NUCLEOTIDE SEQUENCE [LARGE SCALE GENOMIC DNA]</scope>
    <source>
        <strain evidence="5">UoL-UT</strain>
    </source>
</reference>
<dbReference type="SUPFAM" id="SSF52058">
    <property type="entry name" value="L domain-like"/>
    <property type="match status" value="1"/>
</dbReference>
<organism evidence="5 6">
    <name type="scientific">Leptotrombidium deliense</name>
    <dbReference type="NCBI Taxonomy" id="299467"/>
    <lineage>
        <taxon>Eukaryota</taxon>
        <taxon>Metazoa</taxon>
        <taxon>Ecdysozoa</taxon>
        <taxon>Arthropoda</taxon>
        <taxon>Chelicerata</taxon>
        <taxon>Arachnida</taxon>
        <taxon>Acari</taxon>
        <taxon>Acariformes</taxon>
        <taxon>Trombidiformes</taxon>
        <taxon>Prostigmata</taxon>
        <taxon>Anystina</taxon>
        <taxon>Parasitengona</taxon>
        <taxon>Trombiculoidea</taxon>
        <taxon>Trombiculidae</taxon>
        <taxon>Leptotrombidium</taxon>
    </lineage>
</organism>
<dbReference type="PROSITE" id="PS51450">
    <property type="entry name" value="LRR"/>
    <property type="match status" value="1"/>
</dbReference>
<dbReference type="Proteomes" id="UP000288716">
    <property type="component" value="Unassembled WGS sequence"/>
</dbReference>
<dbReference type="GO" id="GO:0005737">
    <property type="term" value="C:cytoplasm"/>
    <property type="evidence" value="ECO:0007669"/>
    <property type="project" value="TreeGrafter"/>
</dbReference>
<comment type="caution">
    <text evidence="5">The sequence shown here is derived from an EMBL/GenBank/DDBJ whole genome shotgun (WGS) entry which is preliminary data.</text>
</comment>
<dbReference type="InterPro" id="IPR057437">
    <property type="entry name" value="PIF1/LRR1_PH"/>
</dbReference>
<evidence type="ECO:0000256" key="2">
    <source>
        <dbReference type="ARBA" id="ARBA00022737"/>
    </source>
</evidence>
<keyword evidence="1" id="KW-0433">Leucine-rich repeat</keyword>
<dbReference type="PANTHER" id="PTHR48051:SF1">
    <property type="entry name" value="RAS SUPPRESSOR PROTEIN 1"/>
    <property type="match status" value="1"/>
</dbReference>
<accession>A0A443SQF1</accession>
<keyword evidence="3" id="KW-0539">Nucleus</keyword>
<keyword evidence="6" id="KW-1185">Reference proteome</keyword>
<name>A0A443SQF1_9ACAR</name>
<dbReference type="Gene3D" id="3.80.10.10">
    <property type="entry name" value="Ribonuclease Inhibitor"/>
    <property type="match status" value="1"/>
</dbReference>
<dbReference type="STRING" id="299467.A0A443SQF1"/>
<sequence length="397" mass="45184">MLLNCDISVNAYGGKARYSRAKVGLGYSGDAVYIVVITAQRKEKYKFTKSCRLFQSAIELANENKCLYIKNADKLLLKTFMAYLRIIREGKQKPTLPKIEDIECHKIQSTSLEADGQSLNLKDLRNDALTKVLLDKLPLIPKRVYKLTNLAQLQLTNCQLSEIPERLDNLVNLKLLNLSNNDISFLNMCVLSKFKNLLQLNISHNKVTFIPLEISLMTSLTALNFGYNEISLIPFTLIRLVDLKELIVCHNKIKFVSVEVMRLIAQQLKLIKFDISGNGVDSTELANIFNASSFITFPSLFDQCATKILRNWKCIRRIHCLPRPLYERIQTENEVCSTCKKQIFGRKLYSVSNSLSLTNLATTVIVDGMAKSLLPQTCHRCYNCKPPNFRRIAGSFR</sequence>
<protein>
    <submittedName>
        <fullName evidence="5">Ras family-like protein</fullName>
    </submittedName>
</protein>
<gene>
    <name evidence="5" type="ORF">B4U80_12699</name>
</gene>
<evidence type="ECO:0000259" key="4">
    <source>
        <dbReference type="Pfam" id="PF25344"/>
    </source>
</evidence>
<dbReference type="InterPro" id="IPR050216">
    <property type="entry name" value="LRR_domain-containing"/>
</dbReference>
<dbReference type="Pfam" id="PF25344">
    <property type="entry name" value="PH_LRR1"/>
    <property type="match status" value="1"/>
</dbReference>
<dbReference type="EMBL" id="NCKV01000788">
    <property type="protein sequence ID" value="RWS29739.1"/>
    <property type="molecule type" value="Genomic_DNA"/>
</dbReference>
<proteinExistence type="predicted"/>
<dbReference type="VEuPathDB" id="VectorBase:LDEU002301"/>
<keyword evidence="2" id="KW-0677">Repeat</keyword>
<evidence type="ECO:0000256" key="1">
    <source>
        <dbReference type="ARBA" id="ARBA00022614"/>
    </source>
</evidence>
<evidence type="ECO:0000256" key="3">
    <source>
        <dbReference type="ARBA" id="ARBA00023242"/>
    </source>
</evidence>
<dbReference type="PANTHER" id="PTHR48051">
    <property type="match status" value="1"/>
</dbReference>
<dbReference type="AlphaFoldDB" id="A0A443SQF1"/>
<evidence type="ECO:0000313" key="5">
    <source>
        <dbReference type="EMBL" id="RWS29739.1"/>
    </source>
</evidence>
<evidence type="ECO:0000313" key="6">
    <source>
        <dbReference type="Proteomes" id="UP000288716"/>
    </source>
</evidence>
<dbReference type="OrthoDB" id="6516493at2759"/>
<feature type="domain" description="PIF1/LRR1 pleckstrin homology" evidence="4">
    <location>
        <begin position="1"/>
        <end position="97"/>
    </location>
</feature>